<feature type="domain" description="C2H2-type" evidence="2">
    <location>
        <begin position="26"/>
        <end position="48"/>
    </location>
</feature>
<protein>
    <recommendedName>
        <fullName evidence="2">C2H2-type domain-containing protein</fullName>
    </recommendedName>
</protein>
<dbReference type="RefSeq" id="WP_369189696.1">
    <property type="nucleotide sequence ID" value="NZ_CP163431.1"/>
</dbReference>
<dbReference type="InterPro" id="IPR013087">
    <property type="entry name" value="Znf_C2H2_type"/>
</dbReference>
<dbReference type="EMBL" id="CP163431">
    <property type="protein sequence ID" value="XDQ03946.1"/>
    <property type="molecule type" value="Genomic_DNA"/>
</dbReference>
<gene>
    <name evidence="3" type="ORF">AB5J58_29005</name>
</gene>
<dbReference type="PROSITE" id="PS00028">
    <property type="entry name" value="ZINC_FINGER_C2H2_1"/>
    <property type="match status" value="1"/>
</dbReference>
<feature type="compositionally biased region" description="Low complexity" evidence="1">
    <location>
        <begin position="88"/>
        <end position="115"/>
    </location>
</feature>
<proteinExistence type="predicted"/>
<reference evidence="3" key="1">
    <citation type="submission" date="2024-07" db="EMBL/GenBank/DDBJ databases">
        <authorList>
            <person name="Yu S.T."/>
        </authorList>
    </citation>
    <scope>NUCLEOTIDE SEQUENCE</scope>
    <source>
        <strain evidence="3">R08</strain>
    </source>
</reference>
<sequence length="149" mass="16076">MSEIAGQTGLRGGATAVVNESYSFACMRCGHGWEQSYEIEHHVDTDGHQFVMYVAEGQVVPSPLSRPACVNCDGHVVRIMRAGQVSSAREAAQRQYAPPRPRPAVAAAAADADTTAPEDGDAAVTPLPEPKDHHWHLSDLLHPFHRKAS</sequence>
<dbReference type="AlphaFoldDB" id="A0AB39MBT6"/>
<evidence type="ECO:0000313" key="3">
    <source>
        <dbReference type="EMBL" id="XDQ03946.1"/>
    </source>
</evidence>
<accession>A0AB39MBT6</accession>
<evidence type="ECO:0000259" key="2">
    <source>
        <dbReference type="PROSITE" id="PS00028"/>
    </source>
</evidence>
<organism evidence="3">
    <name type="scientific">Streptomyces sp. R08</name>
    <dbReference type="NCBI Taxonomy" id="3238624"/>
    <lineage>
        <taxon>Bacteria</taxon>
        <taxon>Bacillati</taxon>
        <taxon>Actinomycetota</taxon>
        <taxon>Actinomycetes</taxon>
        <taxon>Kitasatosporales</taxon>
        <taxon>Streptomycetaceae</taxon>
        <taxon>Streptomyces</taxon>
    </lineage>
</organism>
<feature type="region of interest" description="Disordered" evidence="1">
    <location>
        <begin position="87"/>
        <end position="134"/>
    </location>
</feature>
<name>A0AB39MBT6_9ACTN</name>
<evidence type="ECO:0000256" key="1">
    <source>
        <dbReference type="SAM" id="MobiDB-lite"/>
    </source>
</evidence>